<keyword evidence="6" id="KW-0812">Transmembrane</keyword>
<dbReference type="GO" id="GO:0016705">
    <property type="term" value="F:oxidoreductase activity, acting on paired donors, with incorporation or reduction of molecular oxygen"/>
    <property type="evidence" value="ECO:0007669"/>
    <property type="project" value="InterPro"/>
</dbReference>
<evidence type="ECO:0000256" key="12">
    <source>
        <dbReference type="ARBA" id="ARBA00023136"/>
    </source>
</evidence>
<protein>
    <recommendedName>
        <fullName evidence="15">Cytochrome P450</fullName>
    </recommendedName>
</protein>
<keyword evidence="12" id="KW-0472">Membrane</keyword>
<dbReference type="InterPro" id="IPR001128">
    <property type="entry name" value="Cyt_P450"/>
</dbReference>
<dbReference type="PRINTS" id="PR00385">
    <property type="entry name" value="P450"/>
</dbReference>
<name>A0A8H7Y2R7_PSICU</name>
<evidence type="ECO:0000256" key="10">
    <source>
        <dbReference type="ARBA" id="ARBA00023004"/>
    </source>
</evidence>
<proteinExistence type="inferred from homology"/>
<evidence type="ECO:0000256" key="2">
    <source>
        <dbReference type="ARBA" id="ARBA00004370"/>
    </source>
</evidence>
<keyword evidence="10 13" id="KW-0408">Iron</keyword>
<accession>A0A8H7Y2R7</accession>
<evidence type="ECO:0000313" key="14">
    <source>
        <dbReference type="EMBL" id="KAG5170416.1"/>
    </source>
</evidence>
<dbReference type="InterPro" id="IPR050121">
    <property type="entry name" value="Cytochrome_P450_monoxygenase"/>
</dbReference>
<evidence type="ECO:0000256" key="7">
    <source>
        <dbReference type="ARBA" id="ARBA00022723"/>
    </source>
</evidence>
<evidence type="ECO:0000256" key="8">
    <source>
        <dbReference type="ARBA" id="ARBA00022989"/>
    </source>
</evidence>
<dbReference type="PRINTS" id="PR00463">
    <property type="entry name" value="EP450I"/>
</dbReference>
<keyword evidence="9" id="KW-0560">Oxidoreductase</keyword>
<dbReference type="PANTHER" id="PTHR24305:SF166">
    <property type="entry name" value="CYTOCHROME P450 12A4, MITOCHONDRIAL-RELATED"/>
    <property type="match status" value="1"/>
</dbReference>
<dbReference type="EMBL" id="JAFIQS010000004">
    <property type="protein sequence ID" value="KAG5170416.1"/>
    <property type="molecule type" value="Genomic_DNA"/>
</dbReference>
<evidence type="ECO:0000256" key="13">
    <source>
        <dbReference type="PIRSR" id="PIRSR602401-1"/>
    </source>
</evidence>
<gene>
    <name evidence="14" type="ORF">JR316_004805</name>
</gene>
<comment type="subcellular location">
    <subcellularLocation>
        <location evidence="2">Membrane</location>
    </subcellularLocation>
</comment>
<dbReference type="Gene3D" id="1.10.630.10">
    <property type="entry name" value="Cytochrome P450"/>
    <property type="match status" value="1"/>
</dbReference>
<sequence length="504" mass="57454">MPGVFSDVFNPNAWGFHREIAEKYGSVIKIKALLGDIQLYVFDPKALHQIVVKDQYLYEETSAFIEGNRLLFGRGLLGTLGEQHRKQRKMLNPVFSIAHMREMVPIFYQVTHQLRATLKMRVQNGPQEIDLLRWTARLALELVAQSGLGHSFDPLTEDEPPHRYLKSAKELLPLAFKFIFLRTYFVSTIVKIGSPRFRRAILDLIPWKDAHRLRDIIDVLHETSIEILETKKKALAEGDEAIAMQEEKDILSILLKANMKALDSDRLTDQELLGQMSTLIFAAMDTTSSALSRTLHLLAMHPDVQEKLRQELRDAKLVQDGDLAYDQLVSLPYLDAVCRETLRMYPPFSMVQRTTRQDVVLPLSKPIRGLDGKEMSEIPVPNNTNIIIGVMASNRNSELWGPDSYEWKPERWLKPLPDPLVDAHLPGIYSNLMTFLGGGRACIGFKFSQLEMKVALSILIETFRFSPPDKKIVWQMNTIASPTTSRIENIGHNHLPLIVELVKN</sequence>
<dbReference type="Pfam" id="PF00067">
    <property type="entry name" value="p450"/>
    <property type="match status" value="1"/>
</dbReference>
<organism evidence="14">
    <name type="scientific">Psilocybe cubensis</name>
    <name type="common">Psychedelic mushroom</name>
    <name type="synonym">Stropharia cubensis</name>
    <dbReference type="NCBI Taxonomy" id="181762"/>
    <lineage>
        <taxon>Eukaryota</taxon>
        <taxon>Fungi</taxon>
        <taxon>Dikarya</taxon>
        <taxon>Basidiomycota</taxon>
        <taxon>Agaricomycotina</taxon>
        <taxon>Agaricomycetes</taxon>
        <taxon>Agaricomycetidae</taxon>
        <taxon>Agaricales</taxon>
        <taxon>Agaricineae</taxon>
        <taxon>Strophariaceae</taxon>
        <taxon>Psilocybe</taxon>
    </lineage>
</organism>
<evidence type="ECO:0000256" key="3">
    <source>
        <dbReference type="ARBA" id="ARBA00004721"/>
    </source>
</evidence>
<evidence type="ECO:0000256" key="9">
    <source>
        <dbReference type="ARBA" id="ARBA00023002"/>
    </source>
</evidence>
<evidence type="ECO:0000256" key="5">
    <source>
        <dbReference type="ARBA" id="ARBA00022617"/>
    </source>
</evidence>
<keyword evidence="5 13" id="KW-0349">Heme</keyword>
<dbReference type="SUPFAM" id="SSF48264">
    <property type="entry name" value="Cytochrome P450"/>
    <property type="match status" value="1"/>
</dbReference>
<dbReference type="AlphaFoldDB" id="A0A8H7Y2R7"/>
<dbReference type="PANTHER" id="PTHR24305">
    <property type="entry name" value="CYTOCHROME P450"/>
    <property type="match status" value="1"/>
</dbReference>
<comment type="cofactor">
    <cofactor evidence="1 13">
        <name>heme</name>
        <dbReference type="ChEBI" id="CHEBI:30413"/>
    </cofactor>
</comment>
<dbReference type="InterPro" id="IPR002401">
    <property type="entry name" value="Cyt_P450_E_grp-I"/>
</dbReference>
<dbReference type="GO" id="GO:0004497">
    <property type="term" value="F:monooxygenase activity"/>
    <property type="evidence" value="ECO:0007669"/>
    <property type="project" value="UniProtKB-KW"/>
</dbReference>
<dbReference type="GO" id="GO:0016020">
    <property type="term" value="C:membrane"/>
    <property type="evidence" value="ECO:0007669"/>
    <property type="project" value="UniProtKB-SubCell"/>
</dbReference>
<dbReference type="GO" id="GO:0005506">
    <property type="term" value="F:iron ion binding"/>
    <property type="evidence" value="ECO:0007669"/>
    <property type="project" value="InterPro"/>
</dbReference>
<comment type="pathway">
    <text evidence="3">Secondary metabolite biosynthesis; terpenoid biosynthesis.</text>
</comment>
<dbReference type="InterPro" id="IPR036396">
    <property type="entry name" value="Cyt_P450_sf"/>
</dbReference>
<reference evidence="14" key="1">
    <citation type="submission" date="2021-02" db="EMBL/GenBank/DDBJ databases">
        <title>Psilocybe cubensis genome.</title>
        <authorList>
            <person name="Mckernan K.J."/>
            <person name="Crawford S."/>
            <person name="Trippe A."/>
            <person name="Kane L.T."/>
            <person name="Mclaughlin S."/>
        </authorList>
    </citation>
    <scope>NUCLEOTIDE SEQUENCE [LARGE SCALE GENOMIC DNA]</scope>
    <source>
        <strain evidence="14">MGC-MH-2018</strain>
    </source>
</reference>
<dbReference type="CDD" id="cd11069">
    <property type="entry name" value="CYP_FUM15-like"/>
    <property type="match status" value="1"/>
</dbReference>
<evidence type="ECO:0000256" key="11">
    <source>
        <dbReference type="ARBA" id="ARBA00023033"/>
    </source>
</evidence>
<keyword evidence="8" id="KW-1133">Transmembrane helix</keyword>
<comment type="similarity">
    <text evidence="4">Belongs to the cytochrome P450 family.</text>
</comment>
<evidence type="ECO:0008006" key="15">
    <source>
        <dbReference type="Google" id="ProtNLM"/>
    </source>
</evidence>
<feature type="binding site" description="axial binding residue" evidence="13">
    <location>
        <position position="442"/>
    </location>
    <ligand>
        <name>heme</name>
        <dbReference type="ChEBI" id="CHEBI:30413"/>
    </ligand>
    <ligandPart>
        <name>Fe</name>
        <dbReference type="ChEBI" id="CHEBI:18248"/>
    </ligandPart>
</feature>
<comment type="caution">
    <text evidence="14">The sequence shown here is derived from an EMBL/GenBank/DDBJ whole genome shotgun (WGS) entry which is preliminary data.</text>
</comment>
<evidence type="ECO:0000256" key="4">
    <source>
        <dbReference type="ARBA" id="ARBA00010617"/>
    </source>
</evidence>
<dbReference type="GO" id="GO:0020037">
    <property type="term" value="F:heme binding"/>
    <property type="evidence" value="ECO:0007669"/>
    <property type="project" value="InterPro"/>
</dbReference>
<evidence type="ECO:0000256" key="1">
    <source>
        <dbReference type="ARBA" id="ARBA00001971"/>
    </source>
</evidence>
<evidence type="ECO:0000256" key="6">
    <source>
        <dbReference type="ARBA" id="ARBA00022692"/>
    </source>
</evidence>
<keyword evidence="7 13" id="KW-0479">Metal-binding</keyword>
<keyword evidence="11" id="KW-0503">Monooxygenase</keyword>